<keyword evidence="1" id="KW-0175">Coiled coil</keyword>
<feature type="coiled-coil region" evidence="1">
    <location>
        <begin position="381"/>
        <end position="467"/>
    </location>
</feature>
<dbReference type="SUPFAM" id="SSF52047">
    <property type="entry name" value="RNI-like"/>
    <property type="match status" value="1"/>
</dbReference>
<accession>A0ABQ5K6P1</accession>
<gene>
    <name evidence="3" type="ORF">ADUPG1_000405</name>
</gene>
<proteinExistence type="predicted"/>
<sequence length="573" mass="64901">MSSRRIVVPVPDRQFSQKCSQFWEHYVSECYKCSGKILGIIERECREASTHNRLISLDLSYSQLHHGDILAIVKTILTYDIVKSVDLSGNGISPKTMSLVSRLLHGGGTLEIIKMKGCGLDQTHMKAFSTAAIKKDQVAAKNLDFSSNKIDKVACIELCPFLESPTCSLICLNLSQNPCKDAGAKAILRAVSSGTTQEVILQKINAGCSTANALQILFSTGRAFSVDLRFNSISNDLLTRVKKCELARRKELEKRVESGFGLSMAIPDSRMTEIHPSEMSEKSTDDDLHPTDLTGAKTLHTVPSEGDLDAAFTQNTIMLKDVKQNFKKLEEDILKCNGIHSCKIPKIPQSFFASLATISPAGLLDSLSILCRYTRRTLAHLETLEAEKDKKNKEIDAMVKEKEESKQLAKTKDTYMTRMKDENDALRRKVQKLIEEKEKEEEKDEKLERLRRLQAHQTKEIDELKLKLHHQSMARLKDEKMQDEWEVEECIQSETDHQHLENMSNDDLTVDRKVVFADYDTLDTEEKHFDVGEIKIEEDEEEEEEEEEEEVKDEEDSEEDGVVIKKSTNSPVV</sequence>
<evidence type="ECO:0000313" key="3">
    <source>
        <dbReference type="EMBL" id="GKT28073.1"/>
    </source>
</evidence>
<dbReference type="Proteomes" id="UP001057375">
    <property type="component" value="Unassembled WGS sequence"/>
</dbReference>
<protein>
    <submittedName>
        <fullName evidence="3">Uncharacterized protein</fullName>
    </submittedName>
</protein>
<evidence type="ECO:0000256" key="1">
    <source>
        <dbReference type="SAM" id="Coils"/>
    </source>
</evidence>
<evidence type="ECO:0000313" key="4">
    <source>
        <dbReference type="Proteomes" id="UP001057375"/>
    </source>
</evidence>
<feature type="region of interest" description="Disordered" evidence="2">
    <location>
        <begin position="275"/>
        <end position="300"/>
    </location>
</feature>
<organism evidence="3 4">
    <name type="scientific">Aduncisulcus paluster</name>
    <dbReference type="NCBI Taxonomy" id="2918883"/>
    <lineage>
        <taxon>Eukaryota</taxon>
        <taxon>Metamonada</taxon>
        <taxon>Carpediemonas-like organisms</taxon>
        <taxon>Aduncisulcus</taxon>
    </lineage>
</organism>
<feature type="region of interest" description="Disordered" evidence="2">
    <location>
        <begin position="528"/>
        <end position="573"/>
    </location>
</feature>
<keyword evidence="4" id="KW-1185">Reference proteome</keyword>
<dbReference type="InterPro" id="IPR032675">
    <property type="entry name" value="LRR_dom_sf"/>
</dbReference>
<name>A0ABQ5K6P1_9EUKA</name>
<dbReference type="EMBL" id="BQXS01000140">
    <property type="protein sequence ID" value="GKT28073.1"/>
    <property type="molecule type" value="Genomic_DNA"/>
</dbReference>
<reference evidence="3" key="1">
    <citation type="submission" date="2022-03" db="EMBL/GenBank/DDBJ databases">
        <title>Draft genome sequence of Aduncisulcus paluster, a free-living microaerophilic Fornicata.</title>
        <authorList>
            <person name="Yuyama I."/>
            <person name="Kume K."/>
            <person name="Tamura T."/>
            <person name="Inagaki Y."/>
            <person name="Hashimoto T."/>
        </authorList>
    </citation>
    <scope>NUCLEOTIDE SEQUENCE</scope>
    <source>
        <strain evidence="3">NY0171</strain>
    </source>
</reference>
<dbReference type="Gene3D" id="3.80.10.10">
    <property type="entry name" value="Ribonuclease Inhibitor"/>
    <property type="match status" value="1"/>
</dbReference>
<feature type="compositionally biased region" description="Basic and acidic residues" evidence="2">
    <location>
        <begin position="275"/>
        <end position="290"/>
    </location>
</feature>
<comment type="caution">
    <text evidence="3">The sequence shown here is derived from an EMBL/GenBank/DDBJ whole genome shotgun (WGS) entry which is preliminary data.</text>
</comment>
<feature type="compositionally biased region" description="Acidic residues" evidence="2">
    <location>
        <begin position="536"/>
        <end position="561"/>
    </location>
</feature>
<evidence type="ECO:0000256" key="2">
    <source>
        <dbReference type="SAM" id="MobiDB-lite"/>
    </source>
</evidence>